<reference evidence="1 2" key="1">
    <citation type="submission" date="2021-06" db="EMBL/GenBank/DDBJ databases">
        <title>Caerostris extrusa draft genome.</title>
        <authorList>
            <person name="Kono N."/>
            <person name="Arakawa K."/>
        </authorList>
    </citation>
    <scope>NUCLEOTIDE SEQUENCE [LARGE SCALE GENOMIC DNA]</scope>
</reference>
<sequence length="107" mass="11758">MDKHLNSYRDTNLPSNLSNFLVVPYTTSTLASKTIHHTMRNQSNPIHVPNGHSIPEGGHPTLSISRFAKRYLSMAESKARAACTMLCNLAEGEFTLALAHTPTVTSH</sequence>
<organism evidence="1 2">
    <name type="scientific">Caerostris extrusa</name>
    <name type="common">Bark spider</name>
    <name type="synonym">Caerostris bankana</name>
    <dbReference type="NCBI Taxonomy" id="172846"/>
    <lineage>
        <taxon>Eukaryota</taxon>
        <taxon>Metazoa</taxon>
        <taxon>Ecdysozoa</taxon>
        <taxon>Arthropoda</taxon>
        <taxon>Chelicerata</taxon>
        <taxon>Arachnida</taxon>
        <taxon>Araneae</taxon>
        <taxon>Araneomorphae</taxon>
        <taxon>Entelegynae</taxon>
        <taxon>Araneoidea</taxon>
        <taxon>Araneidae</taxon>
        <taxon>Caerostris</taxon>
    </lineage>
</organism>
<proteinExistence type="predicted"/>
<protein>
    <submittedName>
        <fullName evidence="1">Uncharacterized protein</fullName>
    </submittedName>
</protein>
<dbReference type="EMBL" id="BPLR01017630">
    <property type="protein sequence ID" value="GIY93136.1"/>
    <property type="molecule type" value="Genomic_DNA"/>
</dbReference>
<name>A0AAV4XGR6_CAEEX</name>
<evidence type="ECO:0000313" key="2">
    <source>
        <dbReference type="Proteomes" id="UP001054945"/>
    </source>
</evidence>
<comment type="caution">
    <text evidence="1">The sequence shown here is derived from an EMBL/GenBank/DDBJ whole genome shotgun (WGS) entry which is preliminary data.</text>
</comment>
<accession>A0AAV4XGR6</accession>
<evidence type="ECO:0000313" key="1">
    <source>
        <dbReference type="EMBL" id="GIY93136.1"/>
    </source>
</evidence>
<keyword evidence="2" id="KW-1185">Reference proteome</keyword>
<dbReference type="Proteomes" id="UP001054945">
    <property type="component" value="Unassembled WGS sequence"/>
</dbReference>
<gene>
    <name evidence="1" type="ORF">CEXT_407071</name>
</gene>
<dbReference type="AlphaFoldDB" id="A0AAV4XGR6"/>